<sequence length="140" mass="15768">MKPRDFLPLRGRILMIDEILDVRRGYARTRVTADGDRPFYDPDRGWPAWVLIELFAQSVGIVAGHDARVDGDPEPRGLLLGTRRFEASRSWIEAGTVLEIEVEEAFMDPGGMAAYDGRLLNHDIEAGCRVTLYRQPPETA</sequence>
<accession>A0A5N0TC39</accession>
<proteinExistence type="predicted"/>
<evidence type="ECO:0008006" key="3">
    <source>
        <dbReference type="Google" id="ProtNLM"/>
    </source>
</evidence>
<comment type="caution">
    <text evidence="1">The sequence shown here is derived from an EMBL/GenBank/DDBJ whole genome shotgun (WGS) entry which is preliminary data.</text>
</comment>
<dbReference type="SUPFAM" id="SSF54637">
    <property type="entry name" value="Thioesterase/thiol ester dehydrase-isomerase"/>
    <property type="match status" value="1"/>
</dbReference>
<gene>
    <name evidence="1" type="ORF">F3N42_08730</name>
</gene>
<reference evidence="1 2" key="1">
    <citation type="submission" date="2019-09" db="EMBL/GenBank/DDBJ databases">
        <title>Wenzhouxiangella sp. Genome sequencing and assembly.</title>
        <authorList>
            <person name="Zhang R."/>
        </authorList>
    </citation>
    <scope>NUCLEOTIDE SEQUENCE [LARGE SCALE GENOMIC DNA]</scope>
    <source>
        <strain evidence="1 2">W260</strain>
    </source>
</reference>
<evidence type="ECO:0000313" key="1">
    <source>
        <dbReference type="EMBL" id="KAA9131396.1"/>
    </source>
</evidence>
<keyword evidence="2" id="KW-1185">Reference proteome</keyword>
<dbReference type="Proteomes" id="UP000325372">
    <property type="component" value="Unassembled WGS sequence"/>
</dbReference>
<name>A0A5N0TC39_9GAMM</name>
<dbReference type="InterPro" id="IPR016776">
    <property type="entry name" value="ApeP-like_dehydratase"/>
</dbReference>
<dbReference type="Gene3D" id="3.10.129.10">
    <property type="entry name" value="Hotdog Thioesterase"/>
    <property type="match status" value="1"/>
</dbReference>
<dbReference type="AlphaFoldDB" id="A0A5N0TC39"/>
<organism evidence="1 2">
    <name type="scientific">Marinihelvus fidelis</name>
    <dbReference type="NCBI Taxonomy" id="2613842"/>
    <lineage>
        <taxon>Bacteria</taxon>
        <taxon>Pseudomonadati</taxon>
        <taxon>Pseudomonadota</taxon>
        <taxon>Gammaproteobacteria</taxon>
        <taxon>Chromatiales</taxon>
        <taxon>Wenzhouxiangellaceae</taxon>
        <taxon>Marinihelvus</taxon>
    </lineage>
</organism>
<protein>
    <recommendedName>
        <fullName evidence="3">3-hydroxylacyl-ACP dehydratase</fullName>
    </recommendedName>
</protein>
<dbReference type="InterPro" id="IPR029069">
    <property type="entry name" value="HotDog_dom_sf"/>
</dbReference>
<dbReference type="Pfam" id="PF22817">
    <property type="entry name" value="ApeP-like"/>
    <property type="match status" value="1"/>
</dbReference>
<dbReference type="RefSeq" id="WP_150864046.1">
    <property type="nucleotide sequence ID" value="NZ_VYXP01000005.1"/>
</dbReference>
<dbReference type="EMBL" id="VYXP01000005">
    <property type="protein sequence ID" value="KAA9131396.1"/>
    <property type="molecule type" value="Genomic_DNA"/>
</dbReference>
<evidence type="ECO:0000313" key="2">
    <source>
        <dbReference type="Proteomes" id="UP000325372"/>
    </source>
</evidence>